<evidence type="ECO:0000259" key="3">
    <source>
        <dbReference type="Pfam" id="PF00725"/>
    </source>
</evidence>
<dbReference type="Pfam" id="PF00725">
    <property type="entry name" value="3HCDH"/>
    <property type="match status" value="1"/>
</dbReference>
<sequence>MAQTTEFKSPRVACVGAGNIGRSWAIAYAMGGADVQLFDVSEAAMTRAWTFIDAAADDFVAAGLLARKELLRERIRGAASLADALDGVQHVQESVSDDPAVKRQVFVELDALTAPSITIGSSSGELPVSKFTEGLPGASRCLLVHPVNPPHILRAVEICPTPWTQSWAVAACRKLVMSLGMVPIDLKREINGYVINRLQYALIGEALHLVGEGYCEPKDIDAAIKHGLGLRWAFLGPFETSHLNATRGYNEYMLTDEAGARRLMADIRADYRWDHALIERIHEYLIQTMKSDDILRHQQRRDRTLLSLMQHLKEQAPLVEGQSIKNVRGAP</sequence>
<dbReference type="InterPro" id="IPR006176">
    <property type="entry name" value="3-OHacyl-CoA_DH_NAD-bd"/>
</dbReference>
<dbReference type="Proteomes" id="UP001595904">
    <property type="component" value="Unassembled WGS sequence"/>
</dbReference>
<dbReference type="InterPro" id="IPR008927">
    <property type="entry name" value="6-PGluconate_DH-like_C_sf"/>
</dbReference>
<feature type="domain" description="3-hydroxyacyl-CoA dehydrogenase NAD binding" evidence="4">
    <location>
        <begin position="12"/>
        <end position="187"/>
    </location>
</feature>
<organism evidence="5 6">
    <name type="scientific">Steroidobacter flavus</name>
    <dbReference type="NCBI Taxonomy" id="1842136"/>
    <lineage>
        <taxon>Bacteria</taxon>
        <taxon>Pseudomonadati</taxon>
        <taxon>Pseudomonadota</taxon>
        <taxon>Gammaproteobacteria</taxon>
        <taxon>Steroidobacterales</taxon>
        <taxon>Steroidobacteraceae</taxon>
        <taxon>Steroidobacter</taxon>
    </lineage>
</organism>
<dbReference type="InterPro" id="IPR006108">
    <property type="entry name" value="3HC_DH_C"/>
</dbReference>
<keyword evidence="2" id="KW-0560">Oxidoreductase</keyword>
<dbReference type="Gene3D" id="3.40.50.720">
    <property type="entry name" value="NAD(P)-binding Rossmann-like Domain"/>
    <property type="match status" value="1"/>
</dbReference>
<comment type="similarity">
    <text evidence="1">Belongs to the 3-hydroxyacyl-CoA dehydrogenase family.</text>
</comment>
<dbReference type="Pfam" id="PF02737">
    <property type="entry name" value="3HCDH_N"/>
    <property type="match status" value="1"/>
</dbReference>
<accession>A0ABV8T1H9</accession>
<comment type="caution">
    <text evidence="5">The sequence shown here is derived from an EMBL/GenBank/DDBJ whole genome shotgun (WGS) entry which is preliminary data.</text>
</comment>
<evidence type="ECO:0000259" key="4">
    <source>
        <dbReference type="Pfam" id="PF02737"/>
    </source>
</evidence>
<reference evidence="6" key="1">
    <citation type="journal article" date="2019" name="Int. J. Syst. Evol. Microbiol.">
        <title>The Global Catalogue of Microorganisms (GCM) 10K type strain sequencing project: providing services to taxonomists for standard genome sequencing and annotation.</title>
        <authorList>
            <consortium name="The Broad Institute Genomics Platform"/>
            <consortium name="The Broad Institute Genome Sequencing Center for Infectious Disease"/>
            <person name="Wu L."/>
            <person name="Ma J."/>
        </authorList>
    </citation>
    <scope>NUCLEOTIDE SEQUENCE [LARGE SCALE GENOMIC DNA]</scope>
    <source>
        <strain evidence="6">CGMCC 1.10759</strain>
    </source>
</reference>
<dbReference type="Gene3D" id="1.10.1040.10">
    <property type="entry name" value="N-(1-d-carboxylethyl)-l-norvaline Dehydrogenase, domain 2"/>
    <property type="match status" value="1"/>
</dbReference>
<dbReference type="EMBL" id="JBHSDU010000014">
    <property type="protein sequence ID" value="MFC4312915.1"/>
    <property type="molecule type" value="Genomic_DNA"/>
</dbReference>
<gene>
    <name evidence="5" type="ORF">ACFPN2_27775</name>
</gene>
<dbReference type="RefSeq" id="WP_380602720.1">
    <property type="nucleotide sequence ID" value="NZ_JBHSDU010000014.1"/>
</dbReference>
<dbReference type="PANTHER" id="PTHR48075">
    <property type="entry name" value="3-HYDROXYACYL-COA DEHYDROGENASE FAMILY PROTEIN"/>
    <property type="match status" value="1"/>
</dbReference>
<evidence type="ECO:0000313" key="5">
    <source>
        <dbReference type="EMBL" id="MFC4312915.1"/>
    </source>
</evidence>
<dbReference type="SUPFAM" id="SSF51735">
    <property type="entry name" value="NAD(P)-binding Rossmann-fold domains"/>
    <property type="match status" value="1"/>
</dbReference>
<proteinExistence type="inferred from homology"/>
<evidence type="ECO:0000256" key="2">
    <source>
        <dbReference type="ARBA" id="ARBA00023002"/>
    </source>
</evidence>
<dbReference type="InterPro" id="IPR036291">
    <property type="entry name" value="NAD(P)-bd_dom_sf"/>
</dbReference>
<evidence type="ECO:0000313" key="6">
    <source>
        <dbReference type="Proteomes" id="UP001595904"/>
    </source>
</evidence>
<feature type="domain" description="3-hydroxyacyl-CoA dehydrogenase C-terminal" evidence="3">
    <location>
        <begin position="192"/>
        <end position="253"/>
    </location>
</feature>
<protein>
    <submittedName>
        <fullName evidence="5">3-hydroxyacyl-CoA dehydrogenase NAD-binding domain-containing protein</fullName>
    </submittedName>
</protein>
<evidence type="ECO:0000256" key="1">
    <source>
        <dbReference type="ARBA" id="ARBA00009463"/>
    </source>
</evidence>
<dbReference type="PANTHER" id="PTHR48075:SF1">
    <property type="entry name" value="LAMBDA-CRYSTALLIN HOMOLOG"/>
    <property type="match status" value="1"/>
</dbReference>
<dbReference type="InterPro" id="IPR013328">
    <property type="entry name" value="6PGD_dom2"/>
</dbReference>
<name>A0ABV8T1H9_9GAMM</name>
<dbReference type="SUPFAM" id="SSF48179">
    <property type="entry name" value="6-phosphogluconate dehydrogenase C-terminal domain-like"/>
    <property type="match status" value="1"/>
</dbReference>
<keyword evidence="6" id="KW-1185">Reference proteome</keyword>